<proteinExistence type="predicted"/>
<accession>A0A6A7Z302</accession>
<sequence>MKTFQGRAQLKINKYFDRLESLIDSYRDAELKQFEGAGGNAIFDDLIWYHIDPNTGRRTRYLCGVHGRKGKGSAGNLPTDALPYPYSHLIKVWIIEVVNTHLSASEKKVLTSAARKLLSFMEGDLYTQSESAIRELNLGLRTVDRLRPFFDFCTKKGVMRKIDLKGSDNRDRTGHASLDHALEKLPDITTVLALGNIFSCVFEHVDEFGTLLPGESIKMHDALVVTFAILSLASPNRTSAEIPLLPKQQLNCYSEGDGVPVYYLDWIGSKGYRNNKNHVLSALAEPITKATNYFFKACEPARVLCRYYEKPNQSLSRLLGEFEIAPELKRNSSLTQQPNLFTLGYALGFYGVNQCVPVLKEGVDLTFINRTKRSQCFEMKQIWSLQPEDRLSVSYIDSASLSALPLLFGYSNMPRVFFDKITITVGEVQSWWISFYKENILPEFPFSFSSGESSISIKNAMFCCLGSWLYGTSSKGGTGGKIFQKSKYSVVPLASLGRSVSSRIGLSRNIKSIFQSYGFSSELTLSPHSLRHLSNTLADLSRIPVEIITAWSGRKNSEQTHTYIHTCDEEKAGRVSAIMNPPDIDNRYIRVVSQEQLTRATNLPASLTSTGLCTQNLNVTPCNYLNDFVSQCFLCPETCHIAGDVSSIELFEKDLSFQVVRLESVAEDLRLPSSQAMKKWYVIHSRNTHVLSMLIDLMKSCSAGTTIRYSSKKSEFNLIDLDTMAIKSVACALPNFETRLKNLIENDGMNATANTNPQLRSLFSSFGLSDKEV</sequence>
<dbReference type="InterPro" id="IPR011010">
    <property type="entry name" value="DNA_brk_join_enz"/>
</dbReference>
<evidence type="ECO:0000313" key="2">
    <source>
        <dbReference type="EMBL" id="MQT81859.1"/>
    </source>
</evidence>
<dbReference type="SUPFAM" id="SSF56349">
    <property type="entry name" value="DNA breaking-rejoining enzymes"/>
    <property type="match status" value="1"/>
</dbReference>
<keyword evidence="1" id="KW-0233">DNA recombination</keyword>
<dbReference type="RefSeq" id="WP_153387048.1">
    <property type="nucleotide sequence ID" value="NZ_WIWC01000034.1"/>
</dbReference>
<dbReference type="GO" id="GO:0015074">
    <property type="term" value="P:DNA integration"/>
    <property type="evidence" value="ECO:0007669"/>
    <property type="project" value="InterPro"/>
</dbReference>
<dbReference type="AlphaFoldDB" id="A0A6A7Z302"/>
<dbReference type="InterPro" id="IPR013762">
    <property type="entry name" value="Integrase-like_cat_sf"/>
</dbReference>
<gene>
    <name evidence="2" type="ORF">GHN86_17595</name>
</gene>
<dbReference type="Gene3D" id="1.10.443.10">
    <property type="entry name" value="Intergrase catalytic core"/>
    <property type="match status" value="1"/>
</dbReference>
<protein>
    <recommendedName>
        <fullName evidence="3">Integrase</fullName>
    </recommendedName>
</protein>
<reference evidence="2" key="1">
    <citation type="submission" date="2019-10" db="EMBL/GenBank/DDBJ databases">
        <title>Evaluation of single-gene subtyping targets for Pseudomonas.</title>
        <authorList>
            <person name="Reichler S.J."/>
            <person name="Orsi R.H."/>
            <person name="Wiedmann M."/>
            <person name="Martin N.H."/>
            <person name="Murphy S.I."/>
        </authorList>
    </citation>
    <scope>NUCLEOTIDE SEQUENCE</scope>
    <source>
        <strain evidence="2">FSL R10-2339</strain>
    </source>
</reference>
<dbReference type="GO" id="GO:0006310">
    <property type="term" value="P:DNA recombination"/>
    <property type="evidence" value="ECO:0007669"/>
    <property type="project" value="UniProtKB-KW"/>
</dbReference>
<dbReference type="EMBL" id="WIWC01000034">
    <property type="protein sequence ID" value="MQT81859.1"/>
    <property type="molecule type" value="Genomic_DNA"/>
</dbReference>
<name>A0A6A7Z302_9PSED</name>
<evidence type="ECO:0000256" key="1">
    <source>
        <dbReference type="ARBA" id="ARBA00023172"/>
    </source>
</evidence>
<comment type="caution">
    <text evidence="2">The sequence shown here is derived from an EMBL/GenBank/DDBJ whole genome shotgun (WGS) entry which is preliminary data.</text>
</comment>
<evidence type="ECO:0008006" key="3">
    <source>
        <dbReference type="Google" id="ProtNLM"/>
    </source>
</evidence>
<dbReference type="GO" id="GO:0003677">
    <property type="term" value="F:DNA binding"/>
    <property type="evidence" value="ECO:0007669"/>
    <property type="project" value="InterPro"/>
</dbReference>
<organism evidence="2">
    <name type="scientific">Pseudomonas helleri</name>
    <dbReference type="NCBI Taxonomy" id="1608996"/>
    <lineage>
        <taxon>Bacteria</taxon>
        <taxon>Pseudomonadati</taxon>
        <taxon>Pseudomonadota</taxon>
        <taxon>Gammaproteobacteria</taxon>
        <taxon>Pseudomonadales</taxon>
        <taxon>Pseudomonadaceae</taxon>
        <taxon>Pseudomonas</taxon>
    </lineage>
</organism>